<dbReference type="STRING" id="693661.Arcve_0118"/>
<evidence type="ECO:0000256" key="1">
    <source>
        <dbReference type="SAM" id="Phobius"/>
    </source>
</evidence>
<dbReference type="GeneID" id="10393210"/>
<dbReference type="eggNOG" id="arCOG04960">
    <property type="taxonomic scope" value="Archaea"/>
</dbReference>
<dbReference type="AlphaFoldDB" id="F2KN58"/>
<dbReference type="HOGENOM" id="CLU_157702_0_0_2"/>
<feature type="transmembrane region" description="Helical" evidence="1">
    <location>
        <begin position="45"/>
        <end position="63"/>
    </location>
</feature>
<feature type="transmembrane region" description="Helical" evidence="1">
    <location>
        <begin position="12"/>
        <end position="33"/>
    </location>
</feature>
<proteinExistence type="predicted"/>
<accession>F2KN58</accession>
<keyword evidence="3" id="KW-1185">Reference proteome</keyword>
<keyword evidence="1" id="KW-0472">Membrane</keyword>
<keyword evidence="1" id="KW-1133">Transmembrane helix</keyword>
<dbReference type="Proteomes" id="UP000008136">
    <property type="component" value="Chromosome"/>
</dbReference>
<dbReference type="RefSeq" id="WP_013682835.1">
    <property type="nucleotide sequence ID" value="NC_015320.1"/>
</dbReference>
<protein>
    <submittedName>
        <fullName evidence="2">Uncharacterized protein</fullName>
    </submittedName>
</protein>
<evidence type="ECO:0000313" key="3">
    <source>
        <dbReference type="Proteomes" id="UP000008136"/>
    </source>
</evidence>
<feature type="transmembrane region" description="Helical" evidence="1">
    <location>
        <begin position="109"/>
        <end position="128"/>
    </location>
</feature>
<feature type="transmembrane region" description="Helical" evidence="1">
    <location>
        <begin position="72"/>
        <end position="97"/>
    </location>
</feature>
<organism evidence="2 3">
    <name type="scientific">Archaeoglobus veneficus (strain DSM 11195 / SNP6)</name>
    <dbReference type="NCBI Taxonomy" id="693661"/>
    <lineage>
        <taxon>Archaea</taxon>
        <taxon>Methanobacteriati</taxon>
        <taxon>Methanobacteriota</taxon>
        <taxon>Archaeoglobi</taxon>
        <taxon>Archaeoglobales</taxon>
        <taxon>Archaeoglobaceae</taxon>
        <taxon>Archaeoglobus</taxon>
    </lineage>
</organism>
<evidence type="ECO:0000313" key="2">
    <source>
        <dbReference type="EMBL" id="AEA46159.1"/>
    </source>
</evidence>
<sequence length="132" mass="14901">MNLEGELLRKLYIHLAASFAFGFVILLWAYGLYGIVTTMKIYFQPHYVALAFTLYFILFSVFLEHRGVQMPYLLMSGALLSSIATFVSICVVNGVLWINNNSFPPLDSFLLGISLSSLAAFVIIKFVTMEWV</sequence>
<reference evidence="2 3" key="1">
    <citation type="submission" date="2011-03" db="EMBL/GenBank/DDBJ databases">
        <title>The complete genome of Archaeoglobus veneficus SNP6.</title>
        <authorList>
            <consortium name="US DOE Joint Genome Institute (JGI-PGF)"/>
            <person name="Lucas S."/>
            <person name="Copeland A."/>
            <person name="Lapidus A."/>
            <person name="Bruce D."/>
            <person name="Goodwin L."/>
            <person name="Pitluck S."/>
            <person name="Kyrpides N."/>
            <person name="Mavromatis K."/>
            <person name="Pagani I."/>
            <person name="Ivanova N."/>
            <person name="Mikhailova N."/>
            <person name="Lu M."/>
            <person name="Detter J.C."/>
            <person name="Tapia R."/>
            <person name="Han C."/>
            <person name="Land M."/>
            <person name="Hauser L."/>
            <person name="Markowitz V."/>
            <person name="Cheng J.-F."/>
            <person name="Hugenholtz P."/>
            <person name="Woyke T."/>
            <person name="Wu D."/>
            <person name="Spring S."/>
            <person name="Brambilla E."/>
            <person name="Klenk H.-P."/>
            <person name="Eisen J.A."/>
        </authorList>
    </citation>
    <scope>NUCLEOTIDE SEQUENCE [LARGE SCALE GENOMIC DNA]</scope>
    <source>
        <strain evidence="3">SNP6</strain>
    </source>
</reference>
<dbReference type="KEGG" id="ave:Arcve_0118"/>
<gene>
    <name evidence="2" type="ordered locus">Arcve_0118</name>
</gene>
<keyword evidence="1" id="KW-0812">Transmembrane</keyword>
<dbReference type="EMBL" id="CP002588">
    <property type="protein sequence ID" value="AEA46159.1"/>
    <property type="molecule type" value="Genomic_DNA"/>
</dbReference>
<name>F2KN58_ARCVS</name>